<dbReference type="SMART" id="SM00318">
    <property type="entry name" value="SNc"/>
    <property type="match status" value="1"/>
</dbReference>
<evidence type="ECO:0000256" key="3">
    <source>
        <dbReference type="ARBA" id="ARBA00022801"/>
    </source>
</evidence>
<dbReference type="PANTHER" id="PTHR12302:SF3">
    <property type="entry name" value="SERINE_THREONINE-PROTEIN KINASE 31"/>
    <property type="match status" value="1"/>
</dbReference>
<organism evidence="6 7">
    <name type="scientific">Candidatus Falkowbacteria bacterium CG_4_9_14_3_um_filter_38_19</name>
    <dbReference type="NCBI Taxonomy" id="1974559"/>
    <lineage>
        <taxon>Bacteria</taxon>
        <taxon>Candidatus Falkowiibacteriota</taxon>
    </lineage>
</organism>
<dbReference type="Proteomes" id="UP000230611">
    <property type="component" value="Unassembled WGS sequence"/>
</dbReference>
<dbReference type="PROSITE" id="PS50830">
    <property type="entry name" value="TNASE_3"/>
    <property type="match status" value="1"/>
</dbReference>
<feature type="domain" description="TNase-like" evidence="5">
    <location>
        <begin position="42"/>
        <end position="160"/>
    </location>
</feature>
<name>A0A2M8AER6_9BACT</name>
<evidence type="ECO:0000256" key="1">
    <source>
        <dbReference type="ARBA" id="ARBA00022722"/>
    </source>
</evidence>
<proteinExistence type="predicted"/>
<evidence type="ECO:0000313" key="6">
    <source>
        <dbReference type="EMBL" id="PJB15831.1"/>
    </source>
</evidence>
<dbReference type="PANTHER" id="PTHR12302">
    <property type="entry name" value="EBNA2 BINDING PROTEIN P100"/>
    <property type="match status" value="1"/>
</dbReference>
<dbReference type="AlphaFoldDB" id="A0A2M8AER6"/>
<comment type="caution">
    <text evidence="6">The sequence shown here is derived from an EMBL/GenBank/DDBJ whole genome shotgun (WGS) entry which is preliminary data.</text>
</comment>
<keyword evidence="4" id="KW-0812">Transmembrane</keyword>
<keyword evidence="1" id="KW-0540">Nuclease</keyword>
<dbReference type="EMBL" id="PFUO01000142">
    <property type="protein sequence ID" value="PJB15831.1"/>
    <property type="molecule type" value="Genomic_DNA"/>
</dbReference>
<dbReference type="GO" id="GO:0004519">
    <property type="term" value="F:endonuclease activity"/>
    <property type="evidence" value="ECO:0007669"/>
    <property type="project" value="UniProtKB-KW"/>
</dbReference>
<dbReference type="Pfam" id="PF00565">
    <property type="entry name" value="SNase"/>
    <property type="match status" value="1"/>
</dbReference>
<accession>A0A2M8AER6</accession>
<evidence type="ECO:0000313" key="7">
    <source>
        <dbReference type="Proteomes" id="UP000230611"/>
    </source>
</evidence>
<dbReference type="InterPro" id="IPR035437">
    <property type="entry name" value="SNase_OB-fold_sf"/>
</dbReference>
<keyword evidence="4" id="KW-1133">Transmembrane helix</keyword>
<reference evidence="7" key="1">
    <citation type="submission" date="2017-09" db="EMBL/GenBank/DDBJ databases">
        <title>Depth-based differentiation of microbial function through sediment-hosted aquifers and enrichment of novel symbionts in the deep terrestrial subsurface.</title>
        <authorList>
            <person name="Probst A.J."/>
            <person name="Ladd B."/>
            <person name="Jarett J.K."/>
            <person name="Geller-Mcgrath D.E."/>
            <person name="Sieber C.M.K."/>
            <person name="Emerson J.B."/>
            <person name="Anantharaman K."/>
            <person name="Thomas B.C."/>
            <person name="Malmstrom R."/>
            <person name="Stieglmeier M."/>
            <person name="Klingl A."/>
            <person name="Woyke T."/>
            <person name="Ryan C.M."/>
            <person name="Banfield J.F."/>
        </authorList>
    </citation>
    <scope>NUCLEOTIDE SEQUENCE [LARGE SCALE GENOMIC DNA]</scope>
</reference>
<keyword evidence="3" id="KW-0378">Hydrolase</keyword>
<feature type="transmembrane region" description="Helical" evidence="4">
    <location>
        <begin position="10"/>
        <end position="29"/>
    </location>
</feature>
<evidence type="ECO:0000259" key="5">
    <source>
        <dbReference type="PROSITE" id="PS50830"/>
    </source>
</evidence>
<feature type="non-terminal residue" evidence="6">
    <location>
        <position position="188"/>
    </location>
</feature>
<keyword evidence="2" id="KW-0255">Endonuclease</keyword>
<dbReference type="InterPro" id="IPR016071">
    <property type="entry name" value="Staphylococal_nuclease_OB-fold"/>
</dbReference>
<dbReference type="GO" id="GO:0016787">
    <property type="term" value="F:hydrolase activity"/>
    <property type="evidence" value="ECO:0007669"/>
    <property type="project" value="UniProtKB-KW"/>
</dbReference>
<protein>
    <recommendedName>
        <fullName evidence="5">TNase-like domain-containing protein</fullName>
    </recommendedName>
</protein>
<evidence type="ECO:0000256" key="2">
    <source>
        <dbReference type="ARBA" id="ARBA00022759"/>
    </source>
</evidence>
<keyword evidence="4" id="KW-0472">Membrane</keyword>
<evidence type="ECO:0000256" key="4">
    <source>
        <dbReference type="SAM" id="Phobius"/>
    </source>
</evidence>
<dbReference type="Gene3D" id="2.40.50.90">
    <property type="match status" value="1"/>
</dbReference>
<gene>
    <name evidence="6" type="ORF">CO116_03130</name>
</gene>
<dbReference type="SUPFAM" id="SSF50199">
    <property type="entry name" value="Staphylococcal nuclease"/>
    <property type="match status" value="1"/>
</dbReference>
<sequence length="188" mass="21113">MKNFLKENKIFLAIVIGALIVGGVIYIVFRTPLPPPPTKCSAPTEVIVTKIIDGDTVVVEGGYHVRLLGIDADEKGYPCYEPAKTRLEELVLSKEVRLEKDVTDVDQYNRCLRYIFFNGQNINLQLIEEGEAICRFYEPDTKYRGECTALEKEAIENKIGCKWGGVTTPLPTPLVQFEKLTSEKTGLE</sequence>